<protein>
    <submittedName>
        <fullName evidence="1">Uncharacterized protein</fullName>
    </submittedName>
</protein>
<comment type="caution">
    <text evidence="1">The sequence shown here is derived from an EMBL/GenBank/DDBJ whole genome shotgun (WGS) entry which is preliminary data.</text>
</comment>
<dbReference type="EMBL" id="LAZR01031443">
    <property type="protein sequence ID" value="KKL53745.1"/>
    <property type="molecule type" value="Genomic_DNA"/>
</dbReference>
<evidence type="ECO:0000313" key="1">
    <source>
        <dbReference type="EMBL" id="KKL53745.1"/>
    </source>
</evidence>
<reference evidence="1" key="1">
    <citation type="journal article" date="2015" name="Nature">
        <title>Complex archaea that bridge the gap between prokaryotes and eukaryotes.</title>
        <authorList>
            <person name="Spang A."/>
            <person name="Saw J.H."/>
            <person name="Jorgensen S.L."/>
            <person name="Zaremba-Niedzwiedzka K."/>
            <person name="Martijn J."/>
            <person name="Lind A.E."/>
            <person name="van Eijk R."/>
            <person name="Schleper C."/>
            <person name="Guy L."/>
            <person name="Ettema T.J."/>
        </authorList>
    </citation>
    <scope>NUCLEOTIDE SEQUENCE</scope>
</reference>
<sequence>MPYSYITINWRLPKLFSRNDLRKSVVIKFMEENPGRGTGKFVSRYKYIIEKFSDERKLYLIRPAQYKMGFDFQIWMENWNKTDTNKMPSYKDALYSHREKMGETMTVEEELIILRSETTEQKKRLIHSVNMWRCNHGKIETFVVREYVYSKTIHPDCPLDKDREETLMDIIHQQTDTRRKSLYHDTAD</sequence>
<name>A0A0F9F957_9ZZZZ</name>
<gene>
    <name evidence="1" type="ORF">LCGC14_2272350</name>
</gene>
<accession>A0A0F9F957</accession>
<proteinExistence type="predicted"/>
<organism evidence="1">
    <name type="scientific">marine sediment metagenome</name>
    <dbReference type="NCBI Taxonomy" id="412755"/>
    <lineage>
        <taxon>unclassified sequences</taxon>
        <taxon>metagenomes</taxon>
        <taxon>ecological metagenomes</taxon>
    </lineage>
</organism>
<dbReference type="AlphaFoldDB" id="A0A0F9F957"/>